<keyword evidence="4 8" id="KW-0732">Signal</keyword>
<feature type="chain" id="PRO_5044916180" description="Flagellar P-ring protein" evidence="8">
    <location>
        <begin position="20"/>
        <end position="393"/>
    </location>
</feature>
<dbReference type="NCBIfam" id="NF003676">
    <property type="entry name" value="PRK05303.1"/>
    <property type="match status" value="1"/>
</dbReference>
<evidence type="ECO:0000256" key="5">
    <source>
        <dbReference type="ARBA" id="ARBA00022764"/>
    </source>
</evidence>
<dbReference type="PRINTS" id="PR01010">
    <property type="entry name" value="FLGPRINGFLGI"/>
</dbReference>
<keyword evidence="9" id="KW-0969">Cilium</keyword>
<evidence type="ECO:0000256" key="7">
    <source>
        <dbReference type="ARBA" id="ARBA00032344"/>
    </source>
</evidence>
<comment type="function">
    <text evidence="1 8">Assembles around the rod to form the L-ring and probably protects the motor/basal body from shearing forces during rotation.</text>
</comment>
<evidence type="ECO:0000256" key="6">
    <source>
        <dbReference type="ARBA" id="ARBA00023143"/>
    </source>
</evidence>
<accession>A0ABY5MLQ0</accession>
<dbReference type="PANTHER" id="PTHR30381:SF0">
    <property type="entry name" value="FLAGELLAR P-RING PROTEIN"/>
    <property type="match status" value="1"/>
</dbReference>
<dbReference type="EMBL" id="CP030941">
    <property type="protein sequence ID" value="UUP16811.1"/>
    <property type="molecule type" value="Genomic_DNA"/>
</dbReference>
<name>A0ABY5MLQ0_9HYPH</name>
<evidence type="ECO:0000256" key="2">
    <source>
        <dbReference type="ARBA" id="ARBA00004117"/>
    </source>
</evidence>
<evidence type="ECO:0000256" key="8">
    <source>
        <dbReference type="HAMAP-Rule" id="MF_00416"/>
    </source>
</evidence>
<dbReference type="InterPro" id="IPR001782">
    <property type="entry name" value="Flag_FlgI"/>
</dbReference>
<evidence type="ECO:0000256" key="4">
    <source>
        <dbReference type="ARBA" id="ARBA00022729"/>
    </source>
</evidence>
<organism evidence="9 10">
    <name type="scientific">Nitratireductor thuwali</name>
    <dbReference type="NCBI Taxonomy" id="2267699"/>
    <lineage>
        <taxon>Bacteria</taxon>
        <taxon>Pseudomonadati</taxon>
        <taxon>Pseudomonadota</taxon>
        <taxon>Alphaproteobacteria</taxon>
        <taxon>Hyphomicrobiales</taxon>
        <taxon>Phyllobacteriaceae</taxon>
        <taxon>Nitratireductor</taxon>
    </lineage>
</organism>
<proteinExistence type="inferred from homology"/>
<dbReference type="HAMAP" id="MF_00416">
    <property type="entry name" value="FlgI"/>
    <property type="match status" value="1"/>
</dbReference>
<keyword evidence="10" id="KW-1185">Reference proteome</keyword>
<feature type="signal peptide" evidence="8">
    <location>
        <begin position="1"/>
        <end position="19"/>
    </location>
</feature>
<evidence type="ECO:0000313" key="10">
    <source>
        <dbReference type="Proteomes" id="UP001342418"/>
    </source>
</evidence>
<sequence precursor="true">MIGRLVLLAAMAIATSSGAADYDYVQASAPSYPSSPSALGSGSGTMAASRIKDIAQLQAARDNQLVGYGLVIGLKGTGDSLRNAPFTEQSIRAMLENLGIATEGGRARAKNVAAVIVTANLPPFVQSGARIDVTVSSLGDATSLAGGTLVMTPLRAADGDIYAVAQGSVIVSGFSAQGQAESLTQGVPTAGRVPNGGIIERQVAAEFGDTSVLTLQLRNPDFSTAVRITDAINAYTAQRFGMSTAAEQDARTIRIRRPEKISAARFYAEIENLIVESDGPARVVVDERTGTVVIGQNVRISRVAISHGALTVRITEMPQVVQPEPFSRGETAVEPYTVIEADQPDARVAILDGPDLQTLVAGLNRLGVKPDGIIAILQGIKSAGALQAELVLQ</sequence>
<evidence type="ECO:0000256" key="1">
    <source>
        <dbReference type="ARBA" id="ARBA00002591"/>
    </source>
</evidence>
<keyword evidence="5" id="KW-0574">Periplasm</keyword>
<dbReference type="Pfam" id="PF02119">
    <property type="entry name" value="FlgI"/>
    <property type="match status" value="1"/>
</dbReference>
<keyword evidence="9" id="KW-0282">Flagellum</keyword>
<keyword evidence="9" id="KW-0966">Cell projection</keyword>
<gene>
    <name evidence="8 9" type="primary">flgI</name>
    <name evidence="9" type="ORF">NTH_01258</name>
</gene>
<comment type="subunit">
    <text evidence="8">The basal body constitutes a major portion of the flagellar organelle and consists of four rings (L,P,S, and M) mounted on a central rod.</text>
</comment>
<evidence type="ECO:0000256" key="3">
    <source>
        <dbReference type="ARBA" id="ARBA00019515"/>
    </source>
</evidence>
<keyword evidence="6 8" id="KW-0975">Bacterial flagellum</keyword>
<reference evidence="9 10" key="1">
    <citation type="submission" date="2018-07" db="EMBL/GenBank/DDBJ databases">
        <title>Genome sequence of Nitratireductor thuwali#1536.</title>
        <authorList>
            <person name="Michoud G."/>
            <person name="Merlino G."/>
            <person name="Sefrji F.O."/>
            <person name="Daffonchio D."/>
        </authorList>
    </citation>
    <scope>NUCLEOTIDE SEQUENCE [LARGE SCALE GENOMIC DNA]</scope>
    <source>
        <strain evidence="10">Nit1536</strain>
    </source>
</reference>
<protein>
    <recommendedName>
        <fullName evidence="3 8">Flagellar P-ring protein</fullName>
    </recommendedName>
    <alternativeName>
        <fullName evidence="7 8">Basal body P-ring protein</fullName>
    </alternativeName>
</protein>
<evidence type="ECO:0000313" key="9">
    <source>
        <dbReference type="EMBL" id="UUP16811.1"/>
    </source>
</evidence>
<dbReference type="Proteomes" id="UP001342418">
    <property type="component" value="Chromosome"/>
</dbReference>
<comment type="similarity">
    <text evidence="8">Belongs to the FlgI family.</text>
</comment>
<dbReference type="PANTHER" id="PTHR30381">
    <property type="entry name" value="FLAGELLAR P-RING PERIPLASMIC PROTEIN FLGI"/>
    <property type="match status" value="1"/>
</dbReference>
<comment type="subcellular location">
    <subcellularLocation>
        <location evidence="2 8">Bacterial flagellum basal body</location>
    </subcellularLocation>
</comment>